<sequence>MKTATGTHSSTEARTPAGPAGLGAAGLLTVLVGAGLSIVDFFIVNVALPTIDRTLHASPVVLQLVVAAYGIAYATLLVLGGRLGDHFGRRRLFTTGLGLFTLTSLACGLAPTAGLLVAARAAQGAAAALMVPQVLSIIQATTTGERRSKALGWWGATSGLAMIIGQLVGGVLVTADLGGLAWRPIFLVNVPIGIVCLLAVRRTVPENRAERPLGLDRAGTPLFGALVLAVLLPLMAGRVLGWPWWTWLSLAVAPILAVLFAFSQKRGEHEGRTPLLPPSLLALPSMRRGLLLSVPFFLGFGAFLFVYALTLQDGLRLDAAAAGLAITPMAAGFLVASLLSSRLTVHFGQRVVTAGAALQAVGIAVLIGTVLLEWPQVPLPALIPGMAVAGFGQGLTMTTMFRVVLSKVPAAQAGSASGVLVTVQQVSVAAGVATLGSAYLWLAEPGVLGVLDAFVGVMAVQVLVALAIVFTGRKLPDPRG</sequence>
<dbReference type="OrthoDB" id="4532109at2"/>
<dbReference type="InterPro" id="IPR011701">
    <property type="entry name" value="MFS"/>
</dbReference>
<feature type="transmembrane region" description="Helical" evidence="5">
    <location>
        <begin position="60"/>
        <end position="80"/>
    </location>
</feature>
<dbReference type="SUPFAM" id="SSF103473">
    <property type="entry name" value="MFS general substrate transporter"/>
    <property type="match status" value="2"/>
</dbReference>
<feature type="transmembrane region" description="Helical" evidence="5">
    <location>
        <begin position="244"/>
        <end position="262"/>
    </location>
</feature>
<keyword evidence="2 5" id="KW-0812">Transmembrane</keyword>
<dbReference type="Proteomes" id="UP000286716">
    <property type="component" value="Unassembled WGS sequence"/>
</dbReference>
<organism evidence="7 8">
    <name type="scientific">Amycolatopsis balhimycina DSM 5908</name>
    <dbReference type="NCBI Taxonomy" id="1081091"/>
    <lineage>
        <taxon>Bacteria</taxon>
        <taxon>Bacillati</taxon>
        <taxon>Actinomycetota</taxon>
        <taxon>Actinomycetes</taxon>
        <taxon>Pseudonocardiales</taxon>
        <taxon>Pseudonocardiaceae</taxon>
        <taxon>Amycolatopsis</taxon>
    </lineage>
</organism>
<evidence type="ECO:0000256" key="2">
    <source>
        <dbReference type="ARBA" id="ARBA00022692"/>
    </source>
</evidence>
<keyword evidence="8" id="KW-1185">Reference proteome</keyword>
<gene>
    <name evidence="7" type="ORF">DMA12_10420</name>
</gene>
<keyword evidence="3 5" id="KW-1133">Transmembrane helix</keyword>
<evidence type="ECO:0000256" key="1">
    <source>
        <dbReference type="ARBA" id="ARBA00004651"/>
    </source>
</evidence>
<evidence type="ECO:0000313" key="7">
    <source>
        <dbReference type="EMBL" id="RSM46647.1"/>
    </source>
</evidence>
<dbReference type="PROSITE" id="PS50850">
    <property type="entry name" value="MFS"/>
    <property type="match status" value="1"/>
</dbReference>
<feature type="transmembrane region" description="Helical" evidence="5">
    <location>
        <begin position="383"/>
        <end position="405"/>
    </location>
</feature>
<dbReference type="GO" id="GO:0022857">
    <property type="term" value="F:transmembrane transporter activity"/>
    <property type="evidence" value="ECO:0007669"/>
    <property type="project" value="InterPro"/>
</dbReference>
<feature type="transmembrane region" description="Helical" evidence="5">
    <location>
        <begin position="181"/>
        <end position="200"/>
    </location>
</feature>
<evidence type="ECO:0000259" key="6">
    <source>
        <dbReference type="PROSITE" id="PS50850"/>
    </source>
</evidence>
<name>A0A428WU93_AMYBA</name>
<feature type="domain" description="Major facilitator superfamily (MFS) profile" evidence="6">
    <location>
        <begin position="26"/>
        <end position="476"/>
    </location>
</feature>
<dbReference type="RefSeq" id="WP_020645368.1">
    <property type="nucleotide sequence ID" value="NZ_QHHU01000012.1"/>
</dbReference>
<feature type="transmembrane region" description="Helical" evidence="5">
    <location>
        <begin position="289"/>
        <end position="308"/>
    </location>
</feature>
<keyword evidence="4 5" id="KW-0472">Membrane</keyword>
<accession>A0A428WU93</accession>
<dbReference type="InterPro" id="IPR036259">
    <property type="entry name" value="MFS_trans_sf"/>
</dbReference>
<dbReference type="PANTHER" id="PTHR42718:SF39">
    <property type="entry name" value="ACTINORHODIN TRANSPORTER-RELATED"/>
    <property type="match status" value="1"/>
</dbReference>
<evidence type="ECO:0000256" key="5">
    <source>
        <dbReference type="SAM" id="Phobius"/>
    </source>
</evidence>
<feature type="transmembrane region" description="Helical" evidence="5">
    <location>
        <begin position="150"/>
        <end position="175"/>
    </location>
</feature>
<comment type="caution">
    <text evidence="7">The sequence shown here is derived from an EMBL/GenBank/DDBJ whole genome shotgun (WGS) entry which is preliminary data.</text>
</comment>
<dbReference type="PANTHER" id="PTHR42718">
    <property type="entry name" value="MAJOR FACILITATOR SUPERFAMILY MULTIDRUG TRANSPORTER MFSC"/>
    <property type="match status" value="1"/>
</dbReference>
<reference evidence="7 8" key="1">
    <citation type="submission" date="2018-05" db="EMBL/GenBank/DDBJ databases">
        <title>Evolution of GPA BGCs.</title>
        <authorList>
            <person name="Waglechner N."/>
            <person name="Wright G.D."/>
        </authorList>
    </citation>
    <scope>NUCLEOTIDE SEQUENCE [LARGE SCALE GENOMIC DNA]</scope>
    <source>
        <strain evidence="7 8">DSM 5908</strain>
    </source>
</reference>
<feature type="transmembrane region" description="Helical" evidence="5">
    <location>
        <begin position="417"/>
        <end position="442"/>
    </location>
</feature>
<feature type="transmembrane region" description="Helical" evidence="5">
    <location>
        <begin position="117"/>
        <end position="138"/>
    </location>
</feature>
<dbReference type="AlphaFoldDB" id="A0A428WU93"/>
<feature type="transmembrane region" description="Helical" evidence="5">
    <location>
        <begin position="221"/>
        <end position="238"/>
    </location>
</feature>
<evidence type="ECO:0000256" key="4">
    <source>
        <dbReference type="ARBA" id="ARBA00023136"/>
    </source>
</evidence>
<dbReference type="EMBL" id="QHHU01000012">
    <property type="protein sequence ID" value="RSM46647.1"/>
    <property type="molecule type" value="Genomic_DNA"/>
</dbReference>
<dbReference type="GO" id="GO:0005886">
    <property type="term" value="C:plasma membrane"/>
    <property type="evidence" value="ECO:0007669"/>
    <property type="project" value="UniProtKB-SubCell"/>
</dbReference>
<protein>
    <submittedName>
        <fullName evidence="7">MFS transporter</fullName>
    </submittedName>
</protein>
<feature type="transmembrane region" description="Helical" evidence="5">
    <location>
        <begin position="320"/>
        <end position="339"/>
    </location>
</feature>
<feature type="transmembrane region" description="Helical" evidence="5">
    <location>
        <begin position="92"/>
        <end position="111"/>
    </location>
</feature>
<comment type="subcellular location">
    <subcellularLocation>
        <location evidence="1">Cell membrane</location>
        <topology evidence="1">Multi-pass membrane protein</topology>
    </subcellularLocation>
</comment>
<evidence type="ECO:0000313" key="8">
    <source>
        <dbReference type="Proteomes" id="UP000286716"/>
    </source>
</evidence>
<dbReference type="InterPro" id="IPR020846">
    <property type="entry name" value="MFS_dom"/>
</dbReference>
<feature type="transmembrane region" description="Helical" evidence="5">
    <location>
        <begin position="351"/>
        <end position="371"/>
    </location>
</feature>
<dbReference type="Pfam" id="PF07690">
    <property type="entry name" value="MFS_1"/>
    <property type="match status" value="1"/>
</dbReference>
<feature type="transmembrane region" description="Helical" evidence="5">
    <location>
        <begin position="448"/>
        <end position="470"/>
    </location>
</feature>
<feature type="transmembrane region" description="Helical" evidence="5">
    <location>
        <begin position="21"/>
        <end position="48"/>
    </location>
</feature>
<dbReference type="Gene3D" id="1.20.1250.20">
    <property type="entry name" value="MFS general substrate transporter like domains"/>
    <property type="match status" value="2"/>
</dbReference>
<evidence type="ECO:0000256" key="3">
    <source>
        <dbReference type="ARBA" id="ARBA00022989"/>
    </source>
</evidence>
<proteinExistence type="predicted"/>
<dbReference type="CDD" id="cd17321">
    <property type="entry name" value="MFS_MMR_MDR_like"/>
    <property type="match status" value="1"/>
</dbReference>